<dbReference type="Proteomes" id="UP000199705">
    <property type="component" value="Unassembled WGS sequence"/>
</dbReference>
<name>A0A1G7TS04_9SPHI</name>
<dbReference type="STRING" id="551996.SAMN05192573_103231"/>
<reference evidence="2" key="1">
    <citation type="submission" date="2016-10" db="EMBL/GenBank/DDBJ databases">
        <authorList>
            <person name="Varghese N."/>
            <person name="Submissions S."/>
        </authorList>
    </citation>
    <scope>NUCLEOTIDE SEQUENCE [LARGE SCALE GENOMIC DNA]</scope>
    <source>
        <strain evidence="2">Gh-67</strain>
    </source>
</reference>
<gene>
    <name evidence="1" type="ORF">SAMN05192573_103231</name>
</gene>
<proteinExistence type="predicted"/>
<evidence type="ECO:0000313" key="2">
    <source>
        <dbReference type="Proteomes" id="UP000199705"/>
    </source>
</evidence>
<sequence>MTLFCDDAQKAVDEEDQFEASKVWRKYLGDRFPEGLSKEDEKRQSALLASAGIVTSGAYLGRSGNINSTTGVAHLAHRNYGG</sequence>
<organism evidence="1 2">
    <name type="scientific">Mucilaginibacter gossypii</name>
    <dbReference type="NCBI Taxonomy" id="551996"/>
    <lineage>
        <taxon>Bacteria</taxon>
        <taxon>Pseudomonadati</taxon>
        <taxon>Bacteroidota</taxon>
        <taxon>Sphingobacteriia</taxon>
        <taxon>Sphingobacteriales</taxon>
        <taxon>Sphingobacteriaceae</taxon>
        <taxon>Mucilaginibacter</taxon>
    </lineage>
</organism>
<keyword evidence="2" id="KW-1185">Reference proteome</keyword>
<dbReference type="AlphaFoldDB" id="A0A1G7TS04"/>
<protein>
    <submittedName>
        <fullName evidence="1">Uncharacterized protein</fullName>
    </submittedName>
</protein>
<dbReference type="EMBL" id="FNCG01000003">
    <property type="protein sequence ID" value="SDG37340.1"/>
    <property type="molecule type" value="Genomic_DNA"/>
</dbReference>
<evidence type="ECO:0000313" key="1">
    <source>
        <dbReference type="EMBL" id="SDG37340.1"/>
    </source>
</evidence>
<accession>A0A1G7TS04</accession>